<evidence type="ECO:0000256" key="5">
    <source>
        <dbReference type="SAM" id="MobiDB-lite"/>
    </source>
</evidence>
<dbReference type="InterPro" id="IPR007232">
    <property type="entry name" value="Rad52_Rad59_Rad22"/>
</dbReference>
<dbReference type="InterPro" id="IPR042525">
    <property type="entry name" value="Rad52_Rad59_Rad22_sf"/>
</dbReference>
<reference evidence="6 7" key="1">
    <citation type="journal article" date="2014" name="Genome Biol. Evol.">
        <title>Comparative genomics and transcriptomics analyses reveal divergent lifestyle features of nematode endoparasitic fungus Hirsutella minnesotensis.</title>
        <authorList>
            <person name="Lai Y."/>
            <person name="Liu K."/>
            <person name="Zhang X."/>
            <person name="Zhang X."/>
            <person name="Li K."/>
            <person name="Wang N."/>
            <person name="Shu C."/>
            <person name="Wu Y."/>
            <person name="Wang C."/>
            <person name="Bushley K.E."/>
            <person name="Xiang M."/>
            <person name="Liu X."/>
        </authorList>
    </citation>
    <scope>NUCLEOTIDE SEQUENCE [LARGE SCALE GENOMIC DNA]</scope>
    <source>
        <strain evidence="6 7">3608</strain>
    </source>
</reference>
<comment type="similarity">
    <text evidence="1">Belongs to the RAD52 family.</text>
</comment>
<feature type="compositionally biased region" description="Polar residues" evidence="5">
    <location>
        <begin position="64"/>
        <end position="75"/>
    </location>
</feature>
<proteinExistence type="inferred from homology"/>
<organism evidence="6 7">
    <name type="scientific">Hirsutella minnesotensis 3608</name>
    <dbReference type="NCBI Taxonomy" id="1043627"/>
    <lineage>
        <taxon>Eukaryota</taxon>
        <taxon>Fungi</taxon>
        <taxon>Dikarya</taxon>
        <taxon>Ascomycota</taxon>
        <taxon>Pezizomycotina</taxon>
        <taxon>Sordariomycetes</taxon>
        <taxon>Hypocreomycetidae</taxon>
        <taxon>Hypocreales</taxon>
        <taxon>Ophiocordycipitaceae</taxon>
        <taxon>Hirsutella</taxon>
    </lineage>
</organism>
<dbReference type="SUPFAM" id="SSF54768">
    <property type="entry name" value="dsRNA-binding domain-like"/>
    <property type="match status" value="1"/>
</dbReference>
<keyword evidence="3" id="KW-0233">DNA recombination</keyword>
<dbReference type="Gene3D" id="3.30.390.80">
    <property type="entry name" value="DNA repair protein Rad52/59/22"/>
    <property type="match status" value="1"/>
</dbReference>
<evidence type="ECO:0000313" key="6">
    <source>
        <dbReference type="EMBL" id="KJZ70038.1"/>
    </source>
</evidence>
<dbReference type="EMBL" id="KQ030654">
    <property type="protein sequence ID" value="KJZ70038.1"/>
    <property type="molecule type" value="Genomic_DNA"/>
</dbReference>
<accession>A0A0F7ZRQ8</accession>
<evidence type="ECO:0000313" key="7">
    <source>
        <dbReference type="Proteomes" id="UP000054481"/>
    </source>
</evidence>
<dbReference type="Proteomes" id="UP000054481">
    <property type="component" value="Unassembled WGS sequence"/>
</dbReference>
<dbReference type="InterPro" id="IPR041247">
    <property type="entry name" value="Rad52_fam"/>
</dbReference>
<dbReference type="GO" id="GO:0045002">
    <property type="term" value="P:double-strand break repair via single-strand annealing"/>
    <property type="evidence" value="ECO:0007669"/>
    <property type="project" value="TreeGrafter"/>
</dbReference>
<evidence type="ECO:0000256" key="2">
    <source>
        <dbReference type="ARBA" id="ARBA00022763"/>
    </source>
</evidence>
<evidence type="ECO:0000256" key="3">
    <source>
        <dbReference type="ARBA" id="ARBA00023172"/>
    </source>
</evidence>
<dbReference type="GO" id="GO:0006312">
    <property type="term" value="P:mitotic recombination"/>
    <property type="evidence" value="ECO:0007669"/>
    <property type="project" value="TreeGrafter"/>
</dbReference>
<keyword evidence="7" id="KW-1185">Reference proteome</keyword>
<dbReference type="PANTHER" id="PTHR12132">
    <property type="entry name" value="DNA REPAIR AND RECOMBINATION PROTEIN RAD52, RAD59"/>
    <property type="match status" value="1"/>
</dbReference>
<dbReference type="Pfam" id="PF04098">
    <property type="entry name" value="Rad52_Rad22"/>
    <property type="match status" value="1"/>
</dbReference>
<feature type="compositionally biased region" description="Acidic residues" evidence="5">
    <location>
        <begin position="96"/>
        <end position="111"/>
    </location>
</feature>
<dbReference type="OrthoDB" id="5084029at2759"/>
<keyword evidence="2" id="KW-0227">DNA damage</keyword>
<dbReference type="AlphaFoldDB" id="A0A0F7ZRQ8"/>
<feature type="region of interest" description="Disordered" evidence="5">
    <location>
        <begin position="61"/>
        <end position="111"/>
    </location>
</feature>
<dbReference type="GO" id="GO:0000724">
    <property type="term" value="P:double-strand break repair via homologous recombination"/>
    <property type="evidence" value="ECO:0007669"/>
    <property type="project" value="TreeGrafter"/>
</dbReference>
<protein>
    <submittedName>
        <fullName evidence="6">Uncharacterized protein</fullName>
    </submittedName>
</protein>
<sequence length="111" mass="12441">MEKAVKEAETDALKRALRLFGEALGNCLYSKPYLTWIETIRAREGKQGAARQYYAATLVRKHNPNSPSSSQTTLSFPRLGSPGLSRQAARALPVSEQDEEDEFFEDLGFEM</sequence>
<evidence type="ECO:0000256" key="1">
    <source>
        <dbReference type="ARBA" id="ARBA00006638"/>
    </source>
</evidence>
<evidence type="ECO:0000256" key="4">
    <source>
        <dbReference type="ARBA" id="ARBA00023204"/>
    </source>
</evidence>
<keyword evidence="4" id="KW-0234">DNA repair</keyword>
<gene>
    <name evidence="6" type="ORF">HIM_10566</name>
</gene>
<name>A0A0F7ZRQ8_9HYPO</name>
<dbReference type="GO" id="GO:0005634">
    <property type="term" value="C:nucleus"/>
    <property type="evidence" value="ECO:0007669"/>
    <property type="project" value="TreeGrafter"/>
</dbReference>
<dbReference type="PANTHER" id="PTHR12132:SF1">
    <property type="entry name" value="DNA REPAIR PROTEIN RAD52 HOMOLOG"/>
    <property type="match status" value="1"/>
</dbReference>